<dbReference type="InterPro" id="IPR022382">
    <property type="entry name" value="Mycoplasma_peptidase_DUF31"/>
</dbReference>
<proteinExistence type="predicted"/>
<comment type="caution">
    <text evidence="2">The sequence shown here is derived from an EMBL/GenBank/DDBJ whole genome shotgun (WGS) entry which is preliminary data.</text>
</comment>
<dbReference type="Proteomes" id="UP000077623">
    <property type="component" value="Unassembled WGS sequence"/>
</dbReference>
<reference evidence="3" key="1">
    <citation type="submission" date="2016-04" db="EMBL/GenBank/DDBJ databases">
        <authorList>
            <person name="Quiroz-Castaneda R.E."/>
            <person name="Martinez-Ocampo F."/>
        </authorList>
    </citation>
    <scope>NUCLEOTIDE SEQUENCE [LARGE SCALE GENOMIC DNA]</scope>
    <source>
        <strain evidence="3">INIFAP01</strain>
    </source>
</reference>
<feature type="domain" description="DUF31" evidence="1">
    <location>
        <begin position="103"/>
        <end position="252"/>
    </location>
</feature>
<keyword evidence="3" id="KW-1185">Reference proteome</keyword>
<gene>
    <name evidence="2" type="ORF">A6V39_02740</name>
</gene>
<evidence type="ECO:0000313" key="2">
    <source>
        <dbReference type="EMBL" id="OAL10331.1"/>
    </source>
</evidence>
<accession>A0A1A9QEA0</accession>
<organism evidence="2 3">
    <name type="scientific">Candidatus Mycoplasma haematobovis</name>
    <dbReference type="NCBI Taxonomy" id="432608"/>
    <lineage>
        <taxon>Bacteria</taxon>
        <taxon>Bacillati</taxon>
        <taxon>Mycoplasmatota</taxon>
        <taxon>Mollicutes</taxon>
        <taxon>Mycoplasmataceae</taxon>
        <taxon>Mycoplasma</taxon>
    </lineage>
</organism>
<dbReference type="EMBL" id="LWUJ01000011">
    <property type="protein sequence ID" value="OAL10331.1"/>
    <property type="molecule type" value="Genomic_DNA"/>
</dbReference>
<evidence type="ECO:0000313" key="3">
    <source>
        <dbReference type="Proteomes" id="UP000077623"/>
    </source>
</evidence>
<evidence type="ECO:0000259" key="1">
    <source>
        <dbReference type="Pfam" id="PF01732"/>
    </source>
</evidence>
<dbReference type="Pfam" id="PF01732">
    <property type="entry name" value="Mycop_pep_DUF31"/>
    <property type="match status" value="1"/>
</dbReference>
<dbReference type="RefSeq" id="WP_187150174.1">
    <property type="nucleotide sequence ID" value="NZ_LWUJ01000011.1"/>
</dbReference>
<protein>
    <recommendedName>
        <fullName evidence="1">DUF31 domain-containing protein</fullName>
    </recommendedName>
</protein>
<dbReference type="AlphaFoldDB" id="A0A1A9QEA0"/>
<sequence>MKLRTGILFGFRGLFPEESQVISENLNKEKDVTYESSYQEPTLIKGAVDIPREVAPFLIGNPQGKYDWGVGYTQEQKEQNRKDAEKIYGTLDDYTFKLYLPCTVGTGWILDYQILQNKEKYPTKWYIATNMHVIWRLKFSNKNNDYGETLMYSNTDYLRNRSAEGNAKNYEGKVRDKCENIEKTGYFDMNFGNEKTWKQGRQSEFGAIDFLEGESKKVAGEYHFADFAVLEIEFTSSEEAKTATNGFAEKYKIGGWSRTY</sequence>
<name>A0A1A9QEA0_9MOLU</name>